<name>A0A4Z2JDK5_9TELE</name>
<sequence>MNWNCDFREKLGEQNRAEGRCFIGLEGRDEGGVDVGLFPCRAAGGPSSRLRKPSLSSRAGICCKKYPSQKELSSNEPRGQQTPDATLVVRKMLNIRGRPMMTSSSQ</sequence>
<evidence type="ECO:0000313" key="2">
    <source>
        <dbReference type="Proteomes" id="UP000314294"/>
    </source>
</evidence>
<reference evidence="1 2" key="1">
    <citation type="submission" date="2019-03" db="EMBL/GenBank/DDBJ databases">
        <title>First draft genome of Liparis tanakae, snailfish: a comprehensive survey of snailfish specific genes.</title>
        <authorList>
            <person name="Kim W."/>
            <person name="Song I."/>
            <person name="Jeong J.-H."/>
            <person name="Kim D."/>
            <person name="Kim S."/>
            <person name="Ryu S."/>
            <person name="Song J.Y."/>
            <person name="Lee S.K."/>
        </authorList>
    </citation>
    <scope>NUCLEOTIDE SEQUENCE [LARGE SCALE GENOMIC DNA]</scope>
    <source>
        <tissue evidence="1">Muscle</tissue>
    </source>
</reference>
<dbReference type="AlphaFoldDB" id="A0A4Z2JDK5"/>
<proteinExistence type="predicted"/>
<protein>
    <submittedName>
        <fullName evidence="1">Uncharacterized protein</fullName>
    </submittedName>
</protein>
<dbReference type="Proteomes" id="UP000314294">
    <property type="component" value="Unassembled WGS sequence"/>
</dbReference>
<comment type="caution">
    <text evidence="1">The sequence shown here is derived from an EMBL/GenBank/DDBJ whole genome shotgun (WGS) entry which is preliminary data.</text>
</comment>
<organism evidence="1 2">
    <name type="scientific">Liparis tanakae</name>
    <name type="common">Tanaka's snailfish</name>
    <dbReference type="NCBI Taxonomy" id="230148"/>
    <lineage>
        <taxon>Eukaryota</taxon>
        <taxon>Metazoa</taxon>
        <taxon>Chordata</taxon>
        <taxon>Craniata</taxon>
        <taxon>Vertebrata</taxon>
        <taxon>Euteleostomi</taxon>
        <taxon>Actinopterygii</taxon>
        <taxon>Neopterygii</taxon>
        <taxon>Teleostei</taxon>
        <taxon>Neoteleostei</taxon>
        <taxon>Acanthomorphata</taxon>
        <taxon>Eupercaria</taxon>
        <taxon>Perciformes</taxon>
        <taxon>Cottioidei</taxon>
        <taxon>Cottales</taxon>
        <taxon>Liparidae</taxon>
        <taxon>Liparis</taxon>
    </lineage>
</organism>
<keyword evidence="2" id="KW-1185">Reference proteome</keyword>
<accession>A0A4Z2JDK5</accession>
<gene>
    <name evidence="1" type="ORF">EYF80_001888</name>
</gene>
<dbReference type="EMBL" id="SRLO01000008">
    <property type="protein sequence ID" value="TNN87924.1"/>
    <property type="molecule type" value="Genomic_DNA"/>
</dbReference>
<evidence type="ECO:0000313" key="1">
    <source>
        <dbReference type="EMBL" id="TNN87924.1"/>
    </source>
</evidence>